<keyword evidence="3" id="KW-0749">Sporulation</keyword>
<dbReference type="Gene3D" id="2.80.10.50">
    <property type="match status" value="2"/>
</dbReference>
<dbReference type="SMR" id="A0A1B0QWT8"/>
<dbReference type="Pfam" id="PF14200">
    <property type="entry name" value="RicinB_lectin_2"/>
    <property type="match status" value="2"/>
</dbReference>
<protein>
    <submittedName>
        <fullName evidence="6">Insecticidal crystal protein 6</fullName>
    </submittedName>
</protein>
<evidence type="ECO:0000259" key="5">
    <source>
        <dbReference type="SMART" id="SM00458"/>
    </source>
</evidence>
<dbReference type="SMART" id="SM00458">
    <property type="entry name" value="RICIN"/>
    <property type="match status" value="2"/>
</dbReference>
<evidence type="ECO:0000313" key="6">
    <source>
        <dbReference type="EMBL" id="AJW76687.1"/>
    </source>
</evidence>
<keyword evidence="2" id="KW-0800">Toxin</keyword>
<accession>A0A1B0QWT8</accession>
<evidence type="ECO:0000256" key="4">
    <source>
        <dbReference type="ARBA" id="ARBA00023026"/>
    </source>
</evidence>
<keyword evidence="4" id="KW-0843">Virulence</keyword>
<dbReference type="AlphaFoldDB" id="A0A1B0QWT8"/>
<dbReference type="InterPro" id="IPR035992">
    <property type="entry name" value="Ricin_B-like_lectins"/>
</dbReference>
<dbReference type="SUPFAM" id="SSF50370">
    <property type="entry name" value="Ricin B-like lectins"/>
    <property type="match status" value="2"/>
</dbReference>
<feature type="domain" description="Ricin B lectin" evidence="5">
    <location>
        <begin position="382"/>
        <end position="517"/>
    </location>
</feature>
<dbReference type="GO" id="GO:0030435">
    <property type="term" value="P:sporulation resulting in formation of a cellular spore"/>
    <property type="evidence" value="ECO:0007669"/>
    <property type="project" value="UniProtKB-KW"/>
</dbReference>
<dbReference type="EMBL" id="KM053257">
    <property type="protein sequence ID" value="AJW76687.1"/>
    <property type="molecule type" value="Genomic_DNA"/>
</dbReference>
<evidence type="ECO:0000256" key="3">
    <source>
        <dbReference type="ARBA" id="ARBA00022969"/>
    </source>
</evidence>
<evidence type="ECO:0000256" key="1">
    <source>
        <dbReference type="ARBA" id="ARBA00009676"/>
    </source>
</evidence>
<dbReference type="GO" id="GO:0090729">
    <property type="term" value="F:toxin activity"/>
    <property type="evidence" value="ECO:0007669"/>
    <property type="project" value="UniProtKB-KW"/>
</dbReference>
<dbReference type="InterPro" id="IPR035918">
    <property type="entry name" value="CytB_endotoxin-like_sf"/>
</dbReference>
<organism evidence="6">
    <name type="scientific">Bacillus thuringiensis</name>
    <dbReference type="NCBI Taxonomy" id="1428"/>
    <lineage>
        <taxon>Bacteria</taxon>
        <taxon>Bacillati</taxon>
        <taxon>Bacillota</taxon>
        <taxon>Bacilli</taxon>
        <taxon>Bacillales</taxon>
        <taxon>Bacillaceae</taxon>
        <taxon>Bacillus</taxon>
        <taxon>Bacillus cereus group</taxon>
    </lineage>
</organism>
<dbReference type="Gene3D" id="3.40.198.10">
    <property type="entry name" value="Delta-endotoxin CytB-like"/>
    <property type="match status" value="1"/>
</dbReference>
<feature type="domain" description="Ricin B lectin" evidence="5">
    <location>
        <begin position="234"/>
        <end position="374"/>
    </location>
</feature>
<proteinExistence type="inferred from homology"/>
<dbReference type="InterPro" id="IPR000772">
    <property type="entry name" value="Ricin_B_lectin"/>
</dbReference>
<dbReference type="SUPFAM" id="SSF55676">
    <property type="entry name" value="CytB endotoxin-like"/>
    <property type="match status" value="1"/>
</dbReference>
<dbReference type="GO" id="GO:0005576">
    <property type="term" value="C:extracellular region"/>
    <property type="evidence" value="ECO:0007669"/>
    <property type="project" value="InterPro"/>
</dbReference>
<dbReference type="Pfam" id="PF01338">
    <property type="entry name" value="Bac_thur_toxin"/>
    <property type="match status" value="1"/>
</dbReference>
<sequence>MNQLELIQNPWKSRQSSARVVILQVNNPAQTNNSLDITQIENLNHLQQAIDLSNAFQDALVPTSSEFGNNTLRFDISRGLQIANHLIPKAVTIDDKYSILTQSNNQVGIMVDRVTLELKTLFGISLSHSVSQQLTAAIRETFTNLNIQKNSAWIFWGKTTSAQTNYTYNILFAIQNAETGHFMAAIPMGFEITAYAVKEKVLFFTIKDYASYSVKIEGIKVAQPLSDENNKTFTGVYNIVSALNNKSVINMSTISYNNVDHKVNLWEKTNTNNQNWAFIYDKNKKAYQIENLFFPGLVLAWNNYGDSNVAFATLNKKYAEHYWILQAAGNNYFYLVNMKNTNLVLDVSNSNNSNGTNVIVHQKNGGTNQKFSIQENHGIQSGTYQLVTALNNSSVVDLNQSNNNVTLWSNNQGNNQKWNFIYDSTKSAYQIKNVANESLVLTWTYYSSDSDNIAAISNQHRPEQYWLPEYIGAGYYRFKNYNNPQGAMDVKGAGTKNGTNILYYSYHGSNNQNFKLLTVK</sequence>
<evidence type="ECO:0000256" key="2">
    <source>
        <dbReference type="ARBA" id="ARBA00022656"/>
    </source>
</evidence>
<name>A0A1B0QWT8_BACTU</name>
<dbReference type="CDD" id="cd23445">
    <property type="entry name" value="beta-trefoil_Ricin_HA17-like"/>
    <property type="match status" value="2"/>
</dbReference>
<reference evidence="6" key="1">
    <citation type="submission" date="2014-06" db="EMBL/GenBank/DDBJ databases">
        <title>Isolation of cry gene from Bacillus thuringiensis.</title>
        <authorList>
            <person name="Punwar B.S."/>
            <person name="Kaur S."/>
            <person name="Gaikwad K."/>
            <person name="Narula R.K."/>
        </authorList>
    </citation>
    <scope>NUCLEOTIDE SEQUENCE</scope>
    <source>
        <strain evidence="6">SK700</strain>
    </source>
</reference>
<dbReference type="InterPro" id="IPR001615">
    <property type="entry name" value="Endotoxin_CytB"/>
</dbReference>
<dbReference type="PROSITE" id="PS50231">
    <property type="entry name" value="RICIN_B_LECTIN"/>
    <property type="match status" value="2"/>
</dbReference>
<comment type="similarity">
    <text evidence="1">Belongs to the cyt1/cyt2 endotoxin family.</text>
</comment>